<evidence type="ECO:0000256" key="13">
    <source>
        <dbReference type="ARBA" id="ARBA00048478"/>
    </source>
</evidence>
<name>A0A3E1RBZ1_9BURK</name>
<evidence type="ECO:0000259" key="16">
    <source>
        <dbReference type="Pfam" id="PF00275"/>
    </source>
</evidence>
<feature type="binding site" evidence="14">
    <location>
        <position position="173"/>
    </location>
    <ligand>
        <name>phosphoenolpyruvate</name>
        <dbReference type="ChEBI" id="CHEBI:58702"/>
    </ligand>
</feature>
<dbReference type="PROSITE" id="PS00104">
    <property type="entry name" value="EPSP_SYNTHASE_1"/>
    <property type="match status" value="1"/>
</dbReference>
<evidence type="ECO:0000256" key="15">
    <source>
        <dbReference type="HAMAP-Rule" id="MF_00238"/>
    </source>
</evidence>
<comment type="caution">
    <text evidence="14">Lacks conserved residue(s) required for the propagation of feature annotation.</text>
</comment>
<feature type="binding site" evidence="14">
    <location>
        <position position="323"/>
    </location>
    <ligand>
        <name>3-phosphoshikimate</name>
        <dbReference type="ChEBI" id="CHEBI:145989"/>
    </ligand>
</feature>
<dbReference type="InterPro" id="IPR036968">
    <property type="entry name" value="Enolpyruvate_Tfrase_sf"/>
</dbReference>
<feature type="binding site" evidence="14">
    <location>
        <position position="25"/>
    </location>
    <ligand>
        <name>3-phosphoshikimate</name>
        <dbReference type="ChEBI" id="CHEBI:145989"/>
    </ligand>
</feature>
<evidence type="ECO:0000256" key="11">
    <source>
        <dbReference type="ARBA" id="ARBA00044633"/>
    </source>
</evidence>
<dbReference type="EC" id="2.5.1.19" evidence="14"/>
<dbReference type="InterPro" id="IPR013792">
    <property type="entry name" value="RNA3'P_cycl/enolpyr_Trfase_a/b"/>
</dbReference>
<feature type="binding site" evidence="14">
    <location>
        <position position="25"/>
    </location>
    <ligand>
        <name>phosphoenolpyruvate</name>
        <dbReference type="ChEBI" id="CHEBI:58702"/>
    </ligand>
</feature>
<dbReference type="EMBL" id="QFZK01000005">
    <property type="protein sequence ID" value="RFO96869.1"/>
    <property type="molecule type" value="Genomic_DNA"/>
</dbReference>
<protein>
    <recommendedName>
        <fullName evidence="14 15">Multifunctional fusion protein</fullName>
    </recommendedName>
    <domain>
        <recommendedName>
            <fullName evidence="14">3-phosphoshikimate 1-carboxyvinyltransferase</fullName>
            <ecNumber evidence="14">2.5.1.19</ecNumber>
        </recommendedName>
        <alternativeName>
            <fullName evidence="14">5-enolpyruvylshikimate-3-phosphate synthase</fullName>
            <shortName evidence="14">EPSP synthase</shortName>
            <shortName evidence="14">EPSPS</shortName>
        </alternativeName>
    </domain>
    <domain>
        <recommendedName>
            <fullName evidence="15">Cytidylate kinase</fullName>
            <shortName evidence="15">CK</shortName>
            <ecNumber evidence="15">2.7.4.25</ecNumber>
        </recommendedName>
        <alternativeName>
            <fullName evidence="15">Cytidine monophosphate kinase</fullName>
            <shortName evidence="15">CMP kinase</shortName>
        </alternativeName>
    </domain>
</protein>
<evidence type="ECO:0000256" key="4">
    <source>
        <dbReference type="ARBA" id="ARBA00022490"/>
    </source>
</evidence>
<feature type="binding site" evidence="14">
    <location>
        <position position="171"/>
    </location>
    <ligand>
        <name>3-phosphoshikimate</name>
        <dbReference type="ChEBI" id="CHEBI:145989"/>
    </ligand>
</feature>
<evidence type="ECO:0000256" key="1">
    <source>
        <dbReference type="ARBA" id="ARBA00004811"/>
    </source>
</evidence>
<feature type="domain" description="Cytidylate kinase" evidence="17">
    <location>
        <begin position="450"/>
        <end position="657"/>
    </location>
</feature>
<dbReference type="InterPro" id="IPR027417">
    <property type="entry name" value="P-loop_NTPase"/>
</dbReference>
<dbReference type="GO" id="GO:0008652">
    <property type="term" value="P:amino acid biosynthetic process"/>
    <property type="evidence" value="ECO:0007669"/>
    <property type="project" value="UniProtKB-KW"/>
</dbReference>
<comment type="subcellular location">
    <subcellularLocation>
        <location evidence="14">Cytoplasm</location>
    </subcellularLocation>
</comment>
<dbReference type="NCBIfam" id="TIGR00017">
    <property type="entry name" value="cmk"/>
    <property type="match status" value="1"/>
</dbReference>
<dbReference type="PROSITE" id="PS00885">
    <property type="entry name" value="EPSP_SYNTHASE_2"/>
    <property type="match status" value="1"/>
</dbReference>
<keyword evidence="9 15" id="KW-0067">ATP-binding</keyword>
<dbReference type="GO" id="GO:0003866">
    <property type="term" value="F:3-phosphoshikimate 1-carboxyvinyltransferase activity"/>
    <property type="evidence" value="ECO:0007669"/>
    <property type="project" value="UniProtKB-UniRule"/>
</dbReference>
<evidence type="ECO:0000256" key="12">
    <source>
        <dbReference type="ARBA" id="ARBA00047615"/>
    </source>
</evidence>
<dbReference type="OrthoDB" id="9809920at2"/>
<dbReference type="GO" id="GO:0036430">
    <property type="term" value="F:CMP kinase activity"/>
    <property type="evidence" value="ECO:0007669"/>
    <property type="project" value="RHEA"/>
</dbReference>
<comment type="pathway">
    <text evidence="1 14">Metabolic intermediate biosynthesis; chorismate biosynthesis; chorismate from D-erythrose 4-phosphate and phosphoenolpyruvate: step 6/7.</text>
</comment>
<keyword evidence="7 15" id="KW-0547">Nucleotide-binding</keyword>
<dbReference type="GO" id="GO:0005524">
    <property type="term" value="F:ATP binding"/>
    <property type="evidence" value="ECO:0007669"/>
    <property type="project" value="UniProtKB-UniRule"/>
</dbReference>
<dbReference type="InterPro" id="IPR006264">
    <property type="entry name" value="EPSP_synthase"/>
</dbReference>
<dbReference type="HAMAP" id="MF_00210">
    <property type="entry name" value="EPSP_synth"/>
    <property type="match status" value="1"/>
</dbReference>
<feature type="binding site" evidence="14">
    <location>
        <position position="399"/>
    </location>
    <ligand>
        <name>phosphoenolpyruvate</name>
        <dbReference type="ChEBI" id="CHEBI:58702"/>
    </ligand>
</feature>
<dbReference type="AlphaFoldDB" id="A0A3E1RBZ1"/>
<evidence type="ECO:0000256" key="6">
    <source>
        <dbReference type="ARBA" id="ARBA00022679"/>
    </source>
</evidence>
<dbReference type="Gene3D" id="3.65.10.10">
    <property type="entry name" value="Enolpyruvate transferase domain"/>
    <property type="match status" value="2"/>
</dbReference>
<comment type="caution">
    <text evidence="18">The sequence shown here is derived from an EMBL/GenBank/DDBJ whole genome shotgun (WGS) entry which is preliminary data.</text>
</comment>
<comment type="catalytic activity">
    <reaction evidence="13 15">
        <text>CMP + ATP = CDP + ADP</text>
        <dbReference type="Rhea" id="RHEA:11600"/>
        <dbReference type="ChEBI" id="CHEBI:30616"/>
        <dbReference type="ChEBI" id="CHEBI:58069"/>
        <dbReference type="ChEBI" id="CHEBI:60377"/>
        <dbReference type="ChEBI" id="CHEBI:456216"/>
        <dbReference type="EC" id="2.7.4.25"/>
    </reaction>
</comment>
<sequence>MFSTEFLDLPPLDAAAGSVTLPGSKSISNRVLLMAALCEGVTTIHDLLDSDDTRVMLLALKTLGCTIVQTGATVQITGLGGKLTAQQAKLFLGNAGTAMRPLTAALAVLGGDFELGGIPRMHERPIGDLVDALRQLGCQIDYLGNDGFPPLRIGTPKLSLDKPIPVRGDVSSQFLTALLMALPLVAQKDIVIEVVGELISRPYIEITLNLLAHFGVDVQRDGWQRFTIPAGSKLHSPGDLHVEADASSASYFIALGAIAASVGGQCGIRVNGVGADSIQGDIRFMDAARLMGAQIESGPNWLHIKRGAWPLKAITLDCNHIPDAAMTLAVMALYAEGTTTLNNIASWRVKETDRIAAMAIELRKLGATVVEGADFIQVTPPAAADQWKAGTIHTYDDHRVAMCFSLAAFNPAGLPVRIEDPKCVAKTFPDYFETLFSVAHAPTDAIPVLCMDGPTASGKGTLAAVLAEQLGYHFLDSGSLYRITGLAATRAGISLDVANQQRIADLLRGLPIRFEGSHILLDGEDVSDAIRTEEAGMNASRVSAFPMVREALVDFQRSFRKLPGLVADGRDMGTIIFPKAPLKVFLTASAACRAERRYKQLISKGIPATLDSLRADLEARDARDTSRSVAPLKPAVDAKLLDNSDLTVQASVEIVLDWWQGKQPFRSA</sequence>
<keyword evidence="5 14" id="KW-0028">Amino-acid biosynthesis</keyword>
<dbReference type="CDD" id="cd01556">
    <property type="entry name" value="EPSP_synthase"/>
    <property type="match status" value="1"/>
</dbReference>
<dbReference type="Pfam" id="PF00275">
    <property type="entry name" value="EPSP_synthase"/>
    <property type="match status" value="1"/>
</dbReference>
<feature type="binding site" evidence="14">
    <location>
        <position position="350"/>
    </location>
    <ligand>
        <name>3-phosphoshikimate</name>
        <dbReference type="ChEBI" id="CHEBI:145989"/>
    </ligand>
</feature>
<feature type="binding site" evidence="14">
    <location>
        <position position="173"/>
    </location>
    <ligand>
        <name>3-phosphoshikimate</name>
        <dbReference type="ChEBI" id="CHEBI:145989"/>
    </ligand>
</feature>
<evidence type="ECO:0000313" key="18">
    <source>
        <dbReference type="EMBL" id="RFO96869.1"/>
    </source>
</evidence>
<comment type="catalytic activity">
    <reaction evidence="11">
        <text>3-phosphoshikimate + phosphoenolpyruvate = 5-O-(1-carboxyvinyl)-3-phosphoshikimate + phosphate</text>
        <dbReference type="Rhea" id="RHEA:21256"/>
        <dbReference type="ChEBI" id="CHEBI:43474"/>
        <dbReference type="ChEBI" id="CHEBI:57701"/>
        <dbReference type="ChEBI" id="CHEBI:58702"/>
        <dbReference type="ChEBI" id="CHEBI:145989"/>
        <dbReference type="EC" id="2.5.1.19"/>
    </reaction>
    <physiologicalReaction direction="left-to-right" evidence="11">
        <dbReference type="Rhea" id="RHEA:21257"/>
    </physiologicalReaction>
</comment>
<dbReference type="SUPFAM" id="SSF52540">
    <property type="entry name" value="P-loop containing nucleoside triphosphate hydrolases"/>
    <property type="match status" value="1"/>
</dbReference>
<comment type="catalytic activity">
    <reaction evidence="12 15">
        <text>dCMP + ATP = dCDP + ADP</text>
        <dbReference type="Rhea" id="RHEA:25094"/>
        <dbReference type="ChEBI" id="CHEBI:30616"/>
        <dbReference type="ChEBI" id="CHEBI:57566"/>
        <dbReference type="ChEBI" id="CHEBI:58593"/>
        <dbReference type="ChEBI" id="CHEBI:456216"/>
        <dbReference type="EC" id="2.7.4.25"/>
    </reaction>
</comment>
<feature type="binding site" evidence="14">
    <location>
        <position position="30"/>
    </location>
    <ligand>
        <name>3-phosphoshikimate</name>
        <dbReference type="ChEBI" id="CHEBI:145989"/>
    </ligand>
</feature>
<dbReference type="InterPro" id="IPR023193">
    <property type="entry name" value="EPSP_synthase_CS"/>
</dbReference>
<dbReference type="EC" id="2.7.4.25" evidence="15"/>
<dbReference type="Gene3D" id="3.40.50.300">
    <property type="entry name" value="P-loop containing nucleotide triphosphate hydrolases"/>
    <property type="match status" value="1"/>
</dbReference>
<evidence type="ECO:0000256" key="14">
    <source>
        <dbReference type="HAMAP-Rule" id="MF_00210"/>
    </source>
</evidence>
<dbReference type="GO" id="GO:0036431">
    <property type="term" value="F:dCMP kinase activity"/>
    <property type="evidence" value="ECO:0007669"/>
    <property type="project" value="InterPro"/>
</dbReference>
<dbReference type="Proteomes" id="UP000260665">
    <property type="component" value="Unassembled WGS sequence"/>
</dbReference>
<keyword evidence="19" id="KW-1185">Reference proteome</keyword>
<dbReference type="GO" id="GO:0009073">
    <property type="term" value="P:aromatic amino acid family biosynthetic process"/>
    <property type="evidence" value="ECO:0007669"/>
    <property type="project" value="UniProtKB-KW"/>
</dbReference>
<comment type="function">
    <text evidence="14">Catalyzes the transfer of the enolpyruvyl moiety of phosphoenolpyruvate (PEP) to the 5-hydroxyl of shikimate-3-phosphate (S3P) to produce enolpyruvyl shikimate-3-phosphate and inorganic phosphate.</text>
</comment>
<evidence type="ECO:0000256" key="2">
    <source>
        <dbReference type="ARBA" id="ARBA00009427"/>
    </source>
</evidence>
<organism evidence="18 19">
    <name type="scientific">Rhodoferax lacus</name>
    <dbReference type="NCBI Taxonomy" id="2184758"/>
    <lineage>
        <taxon>Bacteria</taxon>
        <taxon>Pseudomonadati</taxon>
        <taxon>Pseudomonadota</taxon>
        <taxon>Betaproteobacteria</taxon>
        <taxon>Burkholderiales</taxon>
        <taxon>Comamonadaceae</taxon>
        <taxon>Rhodoferax</taxon>
    </lineage>
</organism>
<feature type="domain" description="Enolpyruvate transferase" evidence="16">
    <location>
        <begin position="16"/>
        <end position="435"/>
    </location>
</feature>
<dbReference type="InterPro" id="IPR001986">
    <property type="entry name" value="Enolpyruvate_Tfrase_dom"/>
</dbReference>
<evidence type="ECO:0000256" key="10">
    <source>
        <dbReference type="ARBA" id="ARBA00023141"/>
    </source>
</evidence>
<dbReference type="GO" id="GO:0009423">
    <property type="term" value="P:chorismate biosynthetic process"/>
    <property type="evidence" value="ECO:0007669"/>
    <property type="project" value="UniProtKB-UniRule"/>
</dbReference>
<evidence type="ECO:0000259" key="17">
    <source>
        <dbReference type="Pfam" id="PF02224"/>
    </source>
</evidence>
<keyword evidence="6 14" id="KW-0808">Transferase</keyword>
<feature type="active site" description="Proton acceptor" evidence="14">
    <location>
        <position position="323"/>
    </location>
</feature>
<accession>A0A3E1RBZ1</accession>
<dbReference type="RefSeq" id="WP_117176766.1">
    <property type="nucleotide sequence ID" value="NZ_QFZK01000005.1"/>
</dbReference>
<dbReference type="UniPathway" id="UPA00053">
    <property type="reaction ID" value="UER00089"/>
</dbReference>
<dbReference type="GO" id="GO:0006220">
    <property type="term" value="P:pyrimidine nucleotide metabolic process"/>
    <property type="evidence" value="ECO:0007669"/>
    <property type="project" value="UniProtKB-UniRule"/>
</dbReference>
<comment type="similarity">
    <text evidence="2 15">Belongs to the cytidylate kinase family. Type 1 subfamily.</text>
</comment>
<dbReference type="PANTHER" id="PTHR21090:SF5">
    <property type="entry name" value="PENTAFUNCTIONAL AROM POLYPEPTIDE"/>
    <property type="match status" value="1"/>
</dbReference>
<proteinExistence type="inferred from homology"/>
<feature type="binding site" evidence="14">
    <location>
        <position position="124"/>
    </location>
    <ligand>
        <name>phosphoenolpyruvate</name>
        <dbReference type="ChEBI" id="CHEBI:58702"/>
    </ligand>
</feature>
<dbReference type="SUPFAM" id="SSF55205">
    <property type="entry name" value="EPT/RTPC-like"/>
    <property type="match status" value="1"/>
</dbReference>
<evidence type="ECO:0000256" key="7">
    <source>
        <dbReference type="ARBA" id="ARBA00022741"/>
    </source>
</evidence>
<keyword evidence="4 14" id="KW-0963">Cytoplasm</keyword>
<evidence type="ECO:0000256" key="5">
    <source>
        <dbReference type="ARBA" id="ARBA00022605"/>
    </source>
</evidence>
<feature type="binding site" evidence="14">
    <location>
        <position position="426"/>
    </location>
    <ligand>
        <name>phosphoenolpyruvate</name>
        <dbReference type="ChEBI" id="CHEBI:58702"/>
    </ligand>
</feature>
<dbReference type="PANTHER" id="PTHR21090">
    <property type="entry name" value="AROM/DEHYDROQUINATE SYNTHASE"/>
    <property type="match status" value="1"/>
</dbReference>
<feature type="binding site" evidence="15">
    <location>
        <begin position="453"/>
        <end position="461"/>
    </location>
    <ligand>
        <name>ATP</name>
        <dbReference type="ChEBI" id="CHEBI:30616"/>
    </ligand>
</feature>
<evidence type="ECO:0000313" key="19">
    <source>
        <dbReference type="Proteomes" id="UP000260665"/>
    </source>
</evidence>
<dbReference type="FunFam" id="3.65.10.10:FF:000005">
    <property type="entry name" value="3-phosphoshikimate 1-carboxyvinyltransferase"/>
    <property type="match status" value="1"/>
</dbReference>
<comment type="similarity">
    <text evidence="3 14">Belongs to the EPSP synthase family.</text>
</comment>
<keyword evidence="10 14" id="KW-0057">Aromatic amino acid biosynthesis</keyword>
<dbReference type="CDD" id="cd02020">
    <property type="entry name" value="CMPK"/>
    <property type="match status" value="1"/>
</dbReference>
<evidence type="ECO:0000256" key="9">
    <source>
        <dbReference type="ARBA" id="ARBA00022840"/>
    </source>
</evidence>
<dbReference type="NCBIfam" id="TIGR01356">
    <property type="entry name" value="aroA"/>
    <property type="match status" value="1"/>
</dbReference>
<dbReference type="Pfam" id="PF02224">
    <property type="entry name" value="Cytidylate_kin"/>
    <property type="match status" value="1"/>
</dbReference>
<feature type="binding site" evidence="14">
    <location>
        <position position="172"/>
    </location>
    <ligand>
        <name>3-phosphoshikimate</name>
        <dbReference type="ChEBI" id="CHEBI:145989"/>
    </ligand>
</feature>
<feature type="binding site" evidence="14">
    <location>
        <position position="26"/>
    </location>
    <ligand>
        <name>3-phosphoshikimate</name>
        <dbReference type="ChEBI" id="CHEBI:145989"/>
    </ligand>
</feature>
<dbReference type="GO" id="GO:0005737">
    <property type="term" value="C:cytoplasm"/>
    <property type="evidence" value="ECO:0007669"/>
    <property type="project" value="UniProtKB-SubCell"/>
</dbReference>
<dbReference type="HAMAP" id="MF_00238">
    <property type="entry name" value="Cytidyl_kinase_type1"/>
    <property type="match status" value="1"/>
</dbReference>
<evidence type="ECO:0000256" key="8">
    <source>
        <dbReference type="ARBA" id="ARBA00022777"/>
    </source>
</evidence>
<dbReference type="InterPro" id="IPR003136">
    <property type="entry name" value="Cytidylate_kin"/>
</dbReference>
<comment type="subunit">
    <text evidence="14">Monomer.</text>
</comment>
<keyword evidence="8 15" id="KW-0418">Kinase</keyword>
<reference evidence="18 19" key="1">
    <citation type="submission" date="2018-05" db="EMBL/GenBank/DDBJ databases">
        <title>Rhodoferax soyangensis sp.nov., isolated from an oligotrophic freshwater lake.</title>
        <authorList>
            <person name="Park M."/>
        </authorList>
    </citation>
    <scope>NUCLEOTIDE SEQUENCE [LARGE SCALE GENOMIC DNA]</scope>
    <source>
        <strain evidence="18 19">IMCC26218</strain>
    </source>
</reference>
<feature type="binding site" evidence="14">
    <location>
        <position position="96"/>
    </location>
    <ligand>
        <name>phosphoenolpyruvate</name>
        <dbReference type="ChEBI" id="CHEBI:58702"/>
    </ligand>
</feature>
<dbReference type="NCBIfam" id="NF008816">
    <property type="entry name" value="PRK11860.1"/>
    <property type="match status" value="1"/>
</dbReference>
<gene>
    <name evidence="15" type="primary">cmk</name>
    <name evidence="14" type="synonym">aroA</name>
    <name evidence="18" type="ORF">DIC66_10205</name>
</gene>
<feature type="binding site" evidence="14">
    <location>
        <position position="200"/>
    </location>
    <ligand>
        <name>3-phosphoshikimate</name>
        <dbReference type="ChEBI" id="CHEBI:145989"/>
    </ligand>
</feature>
<dbReference type="InterPro" id="IPR011994">
    <property type="entry name" value="Cytidylate_kinase_dom"/>
</dbReference>
<feature type="binding site" evidence="14">
    <location>
        <position position="354"/>
    </location>
    <ligand>
        <name>phosphoenolpyruvate</name>
        <dbReference type="ChEBI" id="CHEBI:58702"/>
    </ligand>
</feature>
<evidence type="ECO:0000256" key="3">
    <source>
        <dbReference type="ARBA" id="ARBA00009948"/>
    </source>
</evidence>